<dbReference type="GeneID" id="27138768"/>
<evidence type="ECO:0000256" key="1">
    <source>
        <dbReference type="SAM" id="Phobius"/>
    </source>
</evidence>
<protein>
    <submittedName>
        <fullName evidence="2">Uncharacterized protein</fullName>
    </submittedName>
</protein>
<dbReference type="OrthoDB" id="118051at2157"/>
<sequence length="259" mass="28246">MTVKINDKAVSEAIGFILILGLVLTGIALVTLYGYPVLVKEQSSTDVKNMERAMIVIQNDMKSLCFKNVPYKESTLQVSGGTLEVIDASSYQGSIEISIGGSHVKQFSPGALIYRSDRSTEVITLENGAVMTRQEGAAGSAMLAEPRWFCDVDPTTNKKTFVIYLMNISADERMAKSGMTTVRMKLNSSSTQAMPVSSGEKVTVEYNSGSSGDYKVAWKNYLTSPTVGMKPKDGFQNTYEISGVNKLVIKEYEIQILGI</sequence>
<dbReference type="Proteomes" id="UP000069850">
    <property type="component" value="Chromosome 1"/>
</dbReference>
<keyword evidence="1" id="KW-0472">Membrane</keyword>
<feature type="transmembrane region" description="Helical" evidence="1">
    <location>
        <begin position="12"/>
        <end position="35"/>
    </location>
</feature>
<dbReference type="KEGG" id="mema:MMAB1_3377"/>
<gene>
    <name evidence="2" type="ORF">MMAB1_3377</name>
</gene>
<dbReference type="RefSeq" id="WP_062266078.1">
    <property type="nucleotide sequence ID" value="NZ_LT158599.1"/>
</dbReference>
<dbReference type="AlphaFoldDB" id="A0A0X8XYN4"/>
<dbReference type="EMBL" id="LT158599">
    <property type="protein sequence ID" value="CVK34590.1"/>
    <property type="molecule type" value="Genomic_DNA"/>
</dbReference>
<evidence type="ECO:0000313" key="2">
    <source>
        <dbReference type="EMBL" id="CVK34590.1"/>
    </source>
</evidence>
<keyword evidence="1" id="KW-1133">Transmembrane helix</keyword>
<proteinExistence type="predicted"/>
<evidence type="ECO:0000313" key="3">
    <source>
        <dbReference type="Proteomes" id="UP000069850"/>
    </source>
</evidence>
<keyword evidence="1" id="KW-0812">Transmembrane</keyword>
<dbReference type="Pfam" id="PF23960">
    <property type="entry name" value="DUF7289"/>
    <property type="match status" value="1"/>
</dbReference>
<accession>A0A0X8XYN4</accession>
<dbReference type="InterPro" id="IPR055713">
    <property type="entry name" value="DUF7289"/>
</dbReference>
<reference evidence="2 3" key="1">
    <citation type="submission" date="2016-01" db="EMBL/GenBank/DDBJ databases">
        <authorList>
            <person name="Manzoor S."/>
        </authorList>
    </citation>
    <scope>NUCLEOTIDE SEQUENCE [LARGE SCALE GENOMIC DNA]</scope>
    <source>
        <strain evidence="2">Methanoculleus sp MAB1</strain>
    </source>
</reference>
<name>A0A0X8XYN4_9EURY</name>
<organism evidence="2 3">
    <name type="scientific">Methanoculleus bourgensis</name>
    <dbReference type="NCBI Taxonomy" id="83986"/>
    <lineage>
        <taxon>Archaea</taxon>
        <taxon>Methanobacteriati</taxon>
        <taxon>Methanobacteriota</taxon>
        <taxon>Stenosarchaea group</taxon>
        <taxon>Methanomicrobia</taxon>
        <taxon>Methanomicrobiales</taxon>
        <taxon>Methanomicrobiaceae</taxon>
        <taxon>Methanoculleus</taxon>
    </lineage>
</organism>